<evidence type="ECO:0000259" key="9">
    <source>
        <dbReference type="PROSITE" id="PS50240"/>
    </source>
</evidence>
<dbReference type="OrthoDB" id="5565075at2759"/>
<dbReference type="GO" id="GO:0004252">
    <property type="term" value="F:serine-type endopeptidase activity"/>
    <property type="evidence" value="ECO:0007669"/>
    <property type="project" value="InterPro"/>
</dbReference>
<dbReference type="SMART" id="SM00020">
    <property type="entry name" value="Tryp_SPc"/>
    <property type="match status" value="1"/>
</dbReference>
<dbReference type="SUPFAM" id="SSF50494">
    <property type="entry name" value="Trypsin-like serine proteases"/>
    <property type="match status" value="1"/>
</dbReference>
<evidence type="ECO:0000256" key="2">
    <source>
        <dbReference type="ARBA" id="ARBA00022656"/>
    </source>
</evidence>
<dbReference type="InterPro" id="IPR001314">
    <property type="entry name" value="Peptidase_S1A"/>
</dbReference>
<dbReference type="InParanoid" id="A0A7E5WM89"/>
<keyword evidence="10" id="KW-1185">Reference proteome</keyword>
<evidence type="ECO:0000256" key="7">
    <source>
        <dbReference type="RuleBase" id="RU363034"/>
    </source>
</evidence>
<dbReference type="AlphaFoldDB" id="A0A7E5WM89"/>
<dbReference type="GeneID" id="113503908"/>
<dbReference type="InterPro" id="IPR001254">
    <property type="entry name" value="Trypsin_dom"/>
</dbReference>
<dbReference type="RefSeq" id="XP_026741848.1">
    <property type="nucleotide sequence ID" value="XM_026886047.1"/>
</dbReference>
<dbReference type="PRINTS" id="PR00722">
    <property type="entry name" value="CHYMOTRYPSIN"/>
</dbReference>
<evidence type="ECO:0000256" key="4">
    <source>
        <dbReference type="ARBA" id="ARBA00023240"/>
    </source>
</evidence>
<keyword evidence="7" id="KW-0645">Protease</keyword>
<organism evidence="10 11">
    <name type="scientific">Trichoplusia ni</name>
    <name type="common">Cabbage looper</name>
    <dbReference type="NCBI Taxonomy" id="7111"/>
    <lineage>
        <taxon>Eukaryota</taxon>
        <taxon>Metazoa</taxon>
        <taxon>Ecdysozoa</taxon>
        <taxon>Arthropoda</taxon>
        <taxon>Hexapoda</taxon>
        <taxon>Insecta</taxon>
        <taxon>Pterygota</taxon>
        <taxon>Neoptera</taxon>
        <taxon>Endopterygota</taxon>
        <taxon>Lepidoptera</taxon>
        <taxon>Glossata</taxon>
        <taxon>Ditrysia</taxon>
        <taxon>Noctuoidea</taxon>
        <taxon>Noctuidae</taxon>
        <taxon>Plusiinae</taxon>
        <taxon>Trichoplusia</taxon>
    </lineage>
</organism>
<dbReference type="PANTHER" id="PTHR24258:SF116">
    <property type="entry name" value="FI16631P1-RELATED"/>
    <property type="match status" value="1"/>
</dbReference>
<dbReference type="GO" id="GO:0090729">
    <property type="term" value="F:toxin activity"/>
    <property type="evidence" value="ECO:0007669"/>
    <property type="project" value="UniProtKB-KW"/>
</dbReference>
<keyword evidence="2" id="KW-0800">Toxin</keyword>
<evidence type="ECO:0000256" key="5">
    <source>
        <dbReference type="ARBA" id="ARBA00055534"/>
    </source>
</evidence>
<dbReference type="GO" id="GO:0006508">
    <property type="term" value="P:proteolysis"/>
    <property type="evidence" value="ECO:0007669"/>
    <property type="project" value="UniProtKB-KW"/>
</dbReference>
<evidence type="ECO:0000256" key="6">
    <source>
        <dbReference type="ARBA" id="ARBA00084094"/>
    </source>
</evidence>
<protein>
    <submittedName>
        <fullName evidence="11">Chymotrypsin-2-like</fullName>
    </submittedName>
</protein>
<feature type="chain" id="PRO_5028860524" evidence="8">
    <location>
        <begin position="19"/>
        <end position="280"/>
    </location>
</feature>
<evidence type="ECO:0000256" key="8">
    <source>
        <dbReference type="SAM" id="SignalP"/>
    </source>
</evidence>
<accession>A0A7E5WM89</accession>
<keyword evidence="3" id="KW-1015">Disulfide bond</keyword>
<dbReference type="GO" id="GO:0005576">
    <property type="term" value="C:extracellular region"/>
    <property type="evidence" value="ECO:0007669"/>
    <property type="project" value="UniProtKB-SubCell"/>
</dbReference>
<dbReference type="Gene3D" id="2.40.10.10">
    <property type="entry name" value="Trypsin-like serine proteases"/>
    <property type="match status" value="2"/>
</dbReference>
<dbReference type="PROSITE" id="PS00134">
    <property type="entry name" value="TRYPSIN_HIS"/>
    <property type="match status" value="1"/>
</dbReference>
<evidence type="ECO:0000313" key="11">
    <source>
        <dbReference type="RefSeq" id="XP_026741848.1"/>
    </source>
</evidence>
<keyword evidence="6" id="KW-1205">Fibrinolytic toxin</keyword>
<evidence type="ECO:0000256" key="1">
    <source>
        <dbReference type="ARBA" id="ARBA00004239"/>
    </source>
</evidence>
<keyword evidence="8" id="KW-0732">Signal</keyword>
<dbReference type="KEGG" id="tnl:113503908"/>
<feature type="domain" description="Peptidase S1" evidence="9">
    <location>
        <begin position="37"/>
        <end position="280"/>
    </location>
</feature>
<evidence type="ECO:0000256" key="3">
    <source>
        <dbReference type="ARBA" id="ARBA00023157"/>
    </source>
</evidence>
<dbReference type="Pfam" id="PF00089">
    <property type="entry name" value="Trypsin"/>
    <property type="match status" value="1"/>
</dbReference>
<name>A0A7E5WM89_TRINI</name>
<comment type="subcellular location">
    <subcellularLocation>
        <location evidence="1">Secreted</location>
        <location evidence="1">Extracellular space</location>
    </subcellularLocation>
</comment>
<keyword evidence="4" id="KW-1199">Hemostasis impairing toxin</keyword>
<dbReference type="CDD" id="cd00190">
    <property type="entry name" value="Tryp_SPc"/>
    <property type="match status" value="1"/>
</dbReference>
<dbReference type="PROSITE" id="PS00135">
    <property type="entry name" value="TRYPSIN_SER"/>
    <property type="match status" value="1"/>
</dbReference>
<comment type="function">
    <text evidence="5">Fibrinolytic activity; shows preferential cleavage of Arg-Gly bonds in all three fibrinogen chains. Contact with the caterpillars causes severe bleeding, due the anticoagulant effect of the protein.</text>
</comment>
<dbReference type="Proteomes" id="UP000322000">
    <property type="component" value="Chromosome 20"/>
</dbReference>
<keyword evidence="7" id="KW-0720">Serine protease</keyword>
<evidence type="ECO:0000313" key="10">
    <source>
        <dbReference type="Proteomes" id="UP000322000"/>
    </source>
</evidence>
<dbReference type="InterPro" id="IPR009003">
    <property type="entry name" value="Peptidase_S1_PA"/>
</dbReference>
<dbReference type="PANTHER" id="PTHR24258">
    <property type="entry name" value="SERINE PROTEASE-RELATED"/>
    <property type="match status" value="1"/>
</dbReference>
<dbReference type="PROSITE" id="PS50240">
    <property type="entry name" value="TRYPSIN_DOM"/>
    <property type="match status" value="1"/>
</dbReference>
<dbReference type="InterPro" id="IPR033116">
    <property type="entry name" value="TRYPSIN_SER"/>
</dbReference>
<proteinExistence type="predicted"/>
<sequence length="280" mass="30078">MDFKTGLLLCALFVGCFALPKPEEDLSKYFDPRDTRIVGGSEAAEGSHPHMVALHKGLLVSSFFCGGSVVGRRSILTAAHCIDVGSFLPGTLLPSLRATVGTNRWHIGGQTYRLSHFITHPEYDFLHIRNDIGLLITDTNIQFSDRVKPVPLSFEFIPGGEKARLGGWGRIVVGGPIPPTLLELDTTIVVDGDTCVQLAAEAVPNFPDFSFPDVEPEIHICALNSVGHGSCNGDSGSALVRVETGEQIGIVSWGFPCATGDPDVFVRVSAYQDFLSANLV</sequence>
<feature type="signal peptide" evidence="8">
    <location>
        <begin position="1"/>
        <end position="18"/>
    </location>
</feature>
<dbReference type="FunFam" id="2.40.10.10:FF:000068">
    <property type="entry name" value="transmembrane protease serine 2"/>
    <property type="match status" value="1"/>
</dbReference>
<dbReference type="PROSITE" id="PS51257">
    <property type="entry name" value="PROKAR_LIPOPROTEIN"/>
    <property type="match status" value="1"/>
</dbReference>
<keyword evidence="7" id="KW-0378">Hydrolase</keyword>
<dbReference type="InterPro" id="IPR043504">
    <property type="entry name" value="Peptidase_S1_PA_chymotrypsin"/>
</dbReference>
<reference evidence="11" key="1">
    <citation type="submission" date="2025-08" db="UniProtKB">
        <authorList>
            <consortium name="RefSeq"/>
        </authorList>
    </citation>
    <scope>IDENTIFICATION</scope>
</reference>
<gene>
    <name evidence="11" type="primary">LOC113503908</name>
</gene>
<dbReference type="InterPro" id="IPR018114">
    <property type="entry name" value="TRYPSIN_HIS"/>
</dbReference>